<sequence>MKKHLFLLPGLNTAKELSDLLENSGIDHDRIHIAHEDHTRAMKYHLNDLNFLEETDTIHSGERGFMIGIVLAAVTGFFTYNLLDGHPAGGIGTVFACLIALGFPTWLGGMIGASSDNYRLQPYHDHIQQGGAVVMVDINNPIEKERLNETIKHYAPARAAGTTSGFDNPFSGQLIPRKHLS</sequence>
<feature type="transmembrane region" description="Helical" evidence="1">
    <location>
        <begin position="89"/>
        <end position="111"/>
    </location>
</feature>
<evidence type="ECO:0008006" key="4">
    <source>
        <dbReference type="Google" id="ProtNLM"/>
    </source>
</evidence>
<dbReference type="RefSeq" id="WP_020583913.1">
    <property type="nucleotide sequence ID" value="NZ_JOJP01000001.1"/>
</dbReference>
<feature type="transmembrane region" description="Helical" evidence="1">
    <location>
        <begin position="64"/>
        <end position="83"/>
    </location>
</feature>
<comment type="caution">
    <text evidence="2">The sequence shown here is derived from an EMBL/GenBank/DDBJ whole genome shotgun (WGS) entry which is preliminary data.</text>
</comment>
<reference evidence="2 3" key="1">
    <citation type="submission" date="2014-06" db="EMBL/GenBank/DDBJ databases">
        <title>Whole Genome Sequences of Three Symbiotic Endozoicomonas Bacteria.</title>
        <authorList>
            <person name="Neave M.J."/>
            <person name="Apprill A."/>
            <person name="Voolstra C.R."/>
        </authorList>
    </citation>
    <scope>NUCLEOTIDE SEQUENCE [LARGE SCALE GENOMIC DNA]</scope>
    <source>
        <strain evidence="2 3">DSM 22380</strain>
    </source>
</reference>
<keyword evidence="1" id="KW-0472">Membrane</keyword>
<dbReference type="AlphaFoldDB" id="A0A081KDG6"/>
<keyword evidence="1" id="KW-0812">Transmembrane</keyword>
<dbReference type="STRING" id="305900.GV64_16965"/>
<accession>A0A081KDG6</accession>
<evidence type="ECO:0000313" key="3">
    <source>
        <dbReference type="Proteomes" id="UP000027997"/>
    </source>
</evidence>
<proteinExistence type="predicted"/>
<dbReference type="EMBL" id="JOJP01000001">
    <property type="protein sequence ID" value="KEI72192.1"/>
    <property type="molecule type" value="Genomic_DNA"/>
</dbReference>
<protein>
    <recommendedName>
        <fullName evidence="4">DUF1269 domain-containing protein</fullName>
    </recommendedName>
</protein>
<dbReference type="Proteomes" id="UP000027997">
    <property type="component" value="Unassembled WGS sequence"/>
</dbReference>
<keyword evidence="1" id="KW-1133">Transmembrane helix</keyword>
<organism evidence="2 3">
    <name type="scientific">Endozoicomonas elysicola</name>
    <dbReference type="NCBI Taxonomy" id="305900"/>
    <lineage>
        <taxon>Bacteria</taxon>
        <taxon>Pseudomonadati</taxon>
        <taxon>Pseudomonadota</taxon>
        <taxon>Gammaproteobacteria</taxon>
        <taxon>Oceanospirillales</taxon>
        <taxon>Endozoicomonadaceae</taxon>
        <taxon>Endozoicomonas</taxon>
    </lineage>
</organism>
<evidence type="ECO:0000256" key="1">
    <source>
        <dbReference type="SAM" id="Phobius"/>
    </source>
</evidence>
<evidence type="ECO:0000313" key="2">
    <source>
        <dbReference type="EMBL" id="KEI72192.1"/>
    </source>
</evidence>
<keyword evidence="3" id="KW-1185">Reference proteome</keyword>
<dbReference type="eggNOG" id="ENOG502ZCUF">
    <property type="taxonomic scope" value="Bacteria"/>
</dbReference>
<gene>
    <name evidence="2" type="ORF">GV64_16965</name>
</gene>
<name>A0A081KDG6_9GAMM</name>